<dbReference type="AlphaFoldDB" id="A0A432ZRJ4"/>
<accession>A0A432ZRJ4</accession>
<name>A0A432ZRJ4_9GAMM</name>
<keyword evidence="2" id="KW-1185">Reference proteome</keyword>
<sequence>MLRAIEQLDQRLSQHPQRYQDYFAISAEVAHASAIRAVFWTLRISTQCQCHPRVRCLLALSCWLKITQQPIPQQSPLLRLCQSPYASWHPHAAIVAIAIAITVNGAATDSPFRWMQRLRYDARTDAQRNILEHIASGSWFMPGQAFNMPEHERVMVLLNQDDDQMRCFDITRQKVLQLPCVRVMQMTLLTNSSEAIKSVPEAIFYDPLVDQQRPRWKAPKPLLRALARYRHGSGSLTPIIRYIQHHPYLAQAIVDAFDSHPRNHSGYSQRQLKQAYLWLGPLRSAAILASASLQHDLLVERLACQTECLQQLNLLANLISQLCRLCNTSLPVSSQLLSLLLTTDLLRKNTLTTLPYWPMIGQLNDLTVSPWHKSSARTSAYRLAAKLAENWELPERLQRFLTEPSSDKGLAQVVCLANYLQVFCWQPTVRLSETAKRQLKENLPANLTLSELHYVGLSCLTEQHAFCLFPRLAS</sequence>
<evidence type="ECO:0000313" key="2">
    <source>
        <dbReference type="Proteomes" id="UP000287996"/>
    </source>
</evidence>
<organism evidence="1 2">
    <name type="scientific">Idiomarina tyrosinivorans</name>
    <dbReference type="NCBI Taxonomy" id="1445662"/>
    <lineage>
        <taxon>Bacteria</taxon>
        <taxon>Pseudomonadati</taxon>
        <taxon>Pseudomonadota</taxon>
        <taxon>Gammaproteobacteria</taxon>
        <taxon>Alteromonadales</taxon>
        <taxon>Idiomarinaceae</taxon>
        <taxon>Idiomarina</taxon>
    </lineage>
</organism>
<reference evidence="1 2" key="1">
    <citation type="journal article" date="2011" name="Front. Microbiol.">
        <title>Genomic signatures of strain selection and enhancement in Bacillus atrophaeus var. globigii, a historical biowarfare simulant.</title>
        <authorList>
            <person name="Gibbons H.S."/>
            <person name="Broomall S.M."/>
            <person name="McNew L.A."/>
            <person name="Daligault H."/>
            <person name="Chapman C."/>
            <person name="Bruce D."/>
            <person name="Karavis M."/>
            <person name="Krepps M."/>
            <person name="McGregor P.A."/>
            <person name="Hong C."/>
            <person name="Park K.H."/>
            <person name="Akmal A."/>
            <person name="Feldman A."/>
            <person name="Lin J.S."/>
            <person name="Chang W.E."/>
            <person name="Higgs B.W."/>
            <person name="Demirev P."/>
            <person name="Lindquist J."/>
            <person name="Liem A."/>
            <person name="Fochler E."/>
            <person name="Read T.D."/>
            <person name="Tapia R."/>
            <person name="Johnson S."/>
            <person name="Bishop-Lilly K.A."/>
            <person name="Detter C."/>
            <person name="Han C."/>
            <person name="Sozhamannan S."/>
            <person name="Rosenzweig C.N."/>
            <person name="Skowronski E.W."/>
        </authorList>
    </citation>
    <scope>NUCLEOTIDE SEQUENCE [LARGE SCALE GENOMIC DNA]</scope>
    <source>
        <strain evidence="1 2">CC-PW-9</strain>
    </source>
</reference>
<dbReference type="SUPFAM" id="SSF109604">
    <property type="entry name" value="HD-domain/PDEase-like"/>
    <property type="match status" value="1"/>
</dbReference>
<gene>
    <name evidence="1" type="ORF">CWI84_05665</name>
</gene>
<dbReference type="EMBL" id="PIQH01000004">
    <property type="protein sequence ID" value="RUO80545.1"/>
    <property type="molecule type" value="Genomic_DNA"/>
</dbReference>
<dbReference type="Proteomes" id="UP000287996">
    <property type="component" value="Unassembled WGS sequence"/>
</dbReference>
<comment type="caution">
    <text evidence="1">The sequence shown here is derived from an EMBL/GenBank/DDBJ whole genome shotgun (WGS) entry which is preliminary data.</text>
</comment>
<proteinExistence type="predicted"/>
<evidence type="ECO:0000313" key="1">
    <source>
        <dbReference type="EMBL" id="RUO80545.1"/>
    </source>
</evidence>
<protein>
    <submittedName>
        <fullName evidence="1">Uncharacterized protein</fullName>
    </submittedName>
</protein>